<evidence type="ECO:0000256" key="2">
    <source>
        <dbReference type="PROSITE-ProRule" id="PRU00169"/>
    </source>
</evidence>
<accession>A0ABT5NQ34</accession>
<feature type="modified residue" description="4-aspartylphosphate" evidence="2">
    <location>
        <position position="55"/>
    </location>
</feature>
<dbReference type="RefSeq" id="WP_273909185.1">
    <property type="nucleotide sequence ID" value="NZ_JAMDGX010000006.1"/>
</dbReference>
<dbReference type="SUPFAM" id="SSF52172">
    <property type="entry name" value="CheY-like"/>
    <property type="match status" value="1"/>
</dbReference>
<evidence type="ECO:0000313" key="5">
    <source>
        <dbReference type="EMBL" id="MDD0990290.1"/>
    </source>
</evidence>
<dbReference type="InterPro" id="IPR039420">
    <property type="entry name" value="WalR-like"/>
</dbReference>
<proteinExistence type="predicted"/>
<dbReference type="PANTHER" id="PTHR43214">
    <property type="entry name" value="TWO-COMPONENT RESPONSE REGULATOR"/>
    <property type="match status" value="1"/>
</dbReference>
<gene>
    <name evidence="5" type="ORF">M5G11_07020</name>
</gene>
<dbReference type="PROSITE" id="PS00622">
    <property type="entry name" value="HTH_LUXR_1"/>
    <property type="match status" value="1"/>
</dbReference>
<dbReference type="PRINTS" id="PR00038">
    <property type="entry name" value="HTHLUXR"/>
</dbReference>
<organism evidence="5 6">
    <name type="scientific">Pseudomonas fontis</name>
    <dbReference type="NCBI Taxonomy" id="2942633"/>
    <lineage>
        <taxon>Bacteria</taxon>
        <taxon>Pseudomonadati</taxon>
        <taxon>Pseudomonadota</taxon>
        <taxon>Gammaproteobacteria</taxon>
        <taxon>Pseudomonadales</taxon>
        <taxon>Pseudomonadaceae</taxon>
        <taxon>Pseudomonas</taxon>
    </lineage>
</organism>
<evidence type="ECO:0000259" key="3">
    <source>
        <dbReference type="PROSITE" id="PS50043"/>
    </source>
</evidence>
<evidence type="ECO:0000256" key="1">
    <source>
        <dbReference type="ARBA" id="ARBA00023125"/>
    </source>
</evidence>
<dbReference type="InterPro" id="IPR011006">
    <property type="entry name" value="CheY-like_superfamily"/>
</dbReference>
<comment type="caution">
    <text evidence="5">The sequence shown here is derived from an EMBL/GenBank/DDBJ whole genome shotgun (WGS) entry which is preliminary data.</text>
</comment>
<dbReference type="PROSITE" id="PS50110">
    <property type="entry name" value="RESPONSE_REGULATORY"/>
    <property type="match status" value="1"/>
</dbReference>
<name>A0ABT5NQ34_9PSED</name>
<dbReference type="SUPFAM" id="SSF46894">
    <property type="entry name" value="C-terminal effector domain of the bipartite response regulators"/>
    <property type="match status" value="1"/>
</dbReference>
<dbReference type="Pfam" id="PF00196">
    <property type="entry name" value="GerE"/>
    <property type="match status" value="1"/>
</dbReference>
<dbReference type="PROSITE" id="PS50043">
    <property type="entry name" value="HTH_LUXR_2"/>
    <property type="match status" value="1"/>
</dbReference>
<dbReference type="InterPro" id="IPR001789">
    <property type="entry name" value="Sig_transdc_resp-reg_receiver"/>
</dbReference>
<dbReference type="SMART" id="SM00421">
    <property type="entry name" value="HTH_LUXR"/>
    <property type="match status" value="1"/>
</dbReference>
<keyword evidence="1" id="KW-0238">DNA-binding</keyword>
<keyword evidence="2" id="KW-0597">Phosphoprotein</keyword>
<dbReference type="InterPro" id="IPR016032">
    <property type="entry name" value="Sig_transdc_resp-reg_C-effctor"/>
</dbReference>
<dbReference type="Gene3D" id="3.40.50.2300">
    <property type="match status" value="1"/>
</dbReference>
<dbReference type="Pfam" id="PF00072">
    <property type="entry name" value="Response_reg"/>
    <property type="match status" value="1"/>
</dbReference>
<feature type="domain" description="HTH luxR-type" evidence="3">
    <location>
        <begin position="144"/>
        <end position="209"/>
    </location>
</feature>
<evidence type="ECO:0000259" key="4">
    <source>
        <dbReference type="PROSITE" id="PS50110"/>
    </source>
</evidence>
<feature type="domain" description="Response regulatory" evidence="4">
    <location>
        <begin position="4"/>
        <end position="123"/>
    </location>
</feature>
<dbReference type="InterPro" id="IPR000792">
    <property type="entry name" value="Tscrpt_reg_LuxR_C"/>
</dbReference>
<sequence length="220" mass="24461">MTIKIMLADVYPIVLLGAKSIIEKCNHYKVVALATSPQSVFEKLTQQHCDVIVTDLINQPTYPHDGIRMIERIRRIYPDLRIVLMTENNNPIVLSSIKRKGVHGLISKYADAPELHQAITTVLKGRSYISPPLRKHLEDASPLGLAGPNNLSPKECEVLTLLDAGLSVSNIALKLARTKQTISTQKASAMRKLGVDNDADLYYRLRVSGLSYPSRTPSEY</sequence>
<keyword evidence="6" id="KW-1185">Reference proteome</keyword>
<dbReference type="Gene3D" id="1.10.10.10">
    <property type="entry name" value="Winged helix-like DNA-binding domain superfamily/Winged helix DNA-binding domain"/>
    <property type="match status" value="1"/>
</dbReference>
<dbReference type="EMBL" id="JAMDGY010000018">
    <property type="protein sequence ID" value="MDD0990290.1"/>
    <property type="molecule type" value="Genomic_DNA"/>
</dbReference>
<dbReference type="Proteomes" id="UP001148203">
    <property type="component" value="Unassembled WGS sequence"/>
</dbReference>
<reference evidence="5 6" key="1">
    <citation type="submission" date="2022-05" db="EMBL/GenBank/DDBJ databases">
        <title>Novel Pseudomonas spp. Isolated from a Rainbow Trout Aquaculture Facility.</title>
        <authorList>
            <person name="Testerman T."/>
            <person name="Graf J."/>
        </authorList>
    </citation>
    <scope>NUCLEOTIDE SEQUENCE [LARGE SCALE GENOMIC DNA]</scope>
    <source>
        <strain evidence="5 6">ID681</strain>
    </source>
</reference>
<dbReference type="InterPro" id="IPR036388">
    <property type="entry name" value="WH-like_DNA-bd_sf"/>
</dbReference>
<evidence type="ECO:0000313" key="6">
    <source>
        <dbReference type="Proteomes" id="UP001148203"/>
    </source>
</evidence>
<protein>
    <submittedName>
        <fullName evidence="5">Response regulator transcription factor</fullName>
    </submittedName>
</protein>
<dbReference type="CDD" id="cd06170">
    <property type="entry name" value="LuxR_C_like"/>
    <property type="match status" value="1"/>
</dbReference>
<dbReference type="PANTHER" id="PTHR43214:SF17">
    <property type="entry name" value="TRANSCRIPTIONAL REGULATORY PROTEIN RCSB"/>
    <property type="match status" value="1"/>
</dbReference>